<dbReference type="FunFam" id="3.40.50.300:FF:000831">
    <property type="entry name" value="ATP-binding cassette sub-family G member 8"/>
    <property type="match status" value="1"/>
</dbReference>
<dbReference type="GO" id="GO:0005524">
    <property type="term" value="F:ATP binding"/>
    <property type="evidence" value="ECO:0007669"/>
    <property type="project" value="UniProtKB-KW"/>
</dbReference>
<dbReference type="GO" id="GO:0043235">
    <property type="term" value="C:receptor complex"/>
    <property type="evidence" value="ECO:0007669"/>
    <property type="project" value="TreeGrafter"/>
</dbReference>
<evidence type="ECO:0000256" key="2">
    <source>
        <dbReference type="ARBA" id="ARBA00004424"/>
    </source>
</evidence>
<keyword evidence="14 18" id="KW-0472">Membrane</keyword>
<dbReference type="PANTHER" id="PTHR48041">
    <property type="entry name" value="ABC TRANSPORTER G FAMILY MEMBER 28"/>
    <property type="match status" value="1"/>
</dbReference>
<evidence type="ECO:0000256" key="5">
    <source>
        <dbReference type="ARBA" id="ARBA00022475"/>
    </source>
</evidence>
<dbReference type="GO" id="GO:0016324">
    <property type="term" value="C:apical plasma membrane"/>
    <property type="evidence" value="ECO:0007669"/>
    <property type="project" value="UniProtKB-SubCell"/>
</dbReference>
<keyword evidence="10" id="KW-0460">Magnesium</keyword>
<dbReference type="InterPro" id="IPR043926">
    <property type="entry name" value="ABCG_dom"/>
</dbReference>
<evidence type="ECO:0000256" key="15">
    <source>
        <dbReference type="ARBA" id="ARBA00023180"/>
    </source>
</evidence>
<dbReference type="GO" id="GO:0140359">
    <property type="term" value="F:ABC-type transporter activity"/>
    <property type="evidence" value="ECO:0007669"/>
    <property type="project" value="InterPro"/>
</dbReference>
<comment type="cofactor">
    <cofactor evidence="1">
        <name>Mg(2+)</name>
        <dbReference type="ChEBI" id="CHEBI:18420"/>
    </cofactor>
</comment>
<comment type="similarity">
    <text evidence="3">Belongs to the ABC transporter superfamily. ABCG family. Eye pigment precursor importer (TC 3.A.1.204) subfamily.</text>
</comment>
<evidence type="ECO:0000256" key="11">
    <source>
        <dbReference type="ARBA" id="ARBA00022967"/>
    </source>
</evidence>
<dbReference type="SUPFAM" id="SSF52540">
    <property type="entry name" value="P-loop containing nucleoside triphosphate hydrolases"/>
    <property type="match status" value="1"/>
</dbReference>
<reference evidence="20" key="1">
    <citation type="submission" date="2025-08" db="UniProtKB">
        <authorList>
            <consortium name="Ensembl"/>
        </authorList>
    </citation>
    <scope>IDENTIFICATION</scope>
</reference>
<dbReference type="SMART" id="SM00382">
    <property type="entry name" value="AAA"/>
    <property type="match status" value="1"/>
</dbReference>
<keyword evidence="21" id="KW-1185">Reference proteome</keyword>
<keyword evidence="5" id="KW-1003">Cell membrane</keyword>
<evidence type="ECO:0000256" key="6">
    <source>
        <dbReference type="ARBA" id="ARBA00022692"/>
    </source>
</evidence>
<feature type="transmembrane region" description="Helical" evidence="18">
    <location>
        <begin position="480"/>
        <end position="505"/>
    </location>
</feature>
<dbReference type="Gene3D" id="3.40.50.300">
    <property type="entry name" value="P-loop containing nucleotide triphosphate hydrolases"/>
    <property type="match status" value="1"/>
</dbReference>
<dbReference type="Pfam" id="PF19055">
    <property type="entry name" value="ABC2_membrane_7"/>
    <property type="match status" value="1"/>
</dbReference>
<dbReference type="InterPro" id="IPR003439">
    <property type="entry name" value="ABC_transporter-like_ATP-bd"/>
</dbReference>
<dbReference type="GO" id="GO:0033344">
    <property type="term" value="P:cholesterol efflux"/>
    <property type="evidence" value="ECO:0007669"/>
    <property type="project" value="TreeGrafter"/>
</dbReference>
<evidence type="ECO:0000256" key="12">
    <source>
        <dbReference type="ARBA" id="ARBA00022989"/>
    </source>
</evidence>
<dbReference type="InterPro" id="IPR017871">
    <property type="entry name" value="ABC_transporter-like_CS"/>
</dbReference>
<evidence type="ECO:0000256" key="1">
    <source>
        <dbReference type="ARBA" id="ARBA00001946"/>
    </source>
</evidence>
<evidence type="ECO:0000256" key="10">
    <source>
        <dbReference type="ARBA" id="ARBA00022842"/>
    </source>
</evidence>
<feature type="transmembrane region" description="Helical" evidence="18">
    <location>
        <begin position="587"/>
        <end position="610"/>
    </location>
</feature>
<keyword evidence="11" id="KW-1278">Translocase</keyword>
<evidence type="ECO:0000256" key="18">
    <source>
        <dbReference type="SAM" id="Phobius"/>
    </source>
</evidence>
<comment type="subcellular location">
    <subcellularLocation>
        <location evidence="2">Apical cell membrane</location>
        <topology evidence="2">Multi-pass membrane protein</topology>
    </subcellularLocation>
</comment>
<proteinExistence type="inferred from homology"/>
<accession>A0A3Q2CY65</accession>
<dbReference type="GO" id="GO:0042632">
    <property type="term" value="P:cholesterol homeostasis"/>
    <property type="evidence" value="ECO:0007669"/>
    <property type="project" value="TreeGrafter"/>
</dbReference>
<keyword evidence="8" id="KW-0547">Nucleotide-binding</keyword>
<sequence length="622" mass="70473">SFTDSKSPINVELFSSEEDSSLYFTYSGECNELEVTNLHYEVDTAAQIPWYEKLSEFKLPWELKGDKQTAINDLSLRVRSGQMLAVIGSSGCGKTSLLDIITCRDEGGTMTSGQVLINGKRNTPQLVKKSIAHVRQDDRLLPHLTVRETLCFVAKLRLPTHFTQAQRDQRVDDVIAELRLRQCANTRVGNDYVRGVSGGERRRVSIAVQLLWNPGILILDEPTSGLDSFTAHNLVITLSRLAKGNRLILLSVHQPRSDIFQLFDLVVLLSSGSAAYFGAARDMVPYFTALGYPCPRYCNPSDFYVDLISIDRRSPEIEAQCLERARLLSEKFKQMVQDTEDHMWKPAENSAAHIERRHMYNDFRDLVSLLVRGFEALLMSLLVGFLYYGAGEERLNIQDTVALLYMIGALTPFAVVLDVIAKCHTERAMLYHELEDGMYSVTSYFFAKVLGELPEHCVFTLVYGLPIYWLAGLNEAADRFLLFFVLVWLMVYGSRAMALFVAAALPTLQTSAFMGNALFTVFYLTGGFVISLENMWLVASWLSYASFMRWGFDGMLQVQFRDNKYPVTIGNLTFNVDGIHAMKLNQYPLFSCFLVLVAVCFGFMVLYYLCLKFIKQKSSQDW</sequence>
<dbReference type="Proteomes" id="UP000265020">
    <property type="component" value="Unassembled WGS sequence"/>
</dbReference>
<evidence type="ECO:0000259" key="19">
    <source>
        <dbReference type="PROSITE" id="PS50893"/>
    </source>
</evidence>
<dbReference type="PROSITE" id="PS00211">
    <property type="entry name" value="ABC_TRANSPORTER_1"/>
    <property type="match status" value="1"/>
</dbReference>
<dbReference type="GeneTree" id="ENSGT00940000159739"/>
<dbReference type="GO" id="GO:0016887">
    <property type="term" value="F:ATP hydrolysis activity"/>
    <property type="evidence" value="ECO:0007669"/>
    <property type="project" value="InterPro"/>
</dbReference>
<dbReference type="InterPro" id="IPR003593">
    <property type="entry name" value="AAA+_ATPase"/>
</dbReference>
<keyword evidence="9" id="KW-0067">ATP-binding</keyword>
<dbReference type="AlphaFoldDB" id="A0A3Q2CY65"/>
<evidence type="ECO:0000256" key="3">
    <source>
        <dbReference type="ARBA" id="ARBA00005814"/>
    </source>
</evidence>
<evidence type="ECO:0000256" key="17">
    <source>
        <dbReference type="ARBA" id="ARBA00075114"/>
    </source>
</evidence>
<name>A0A3Q2CY65_CYPVA</name>
<keyword evidence="12 18" id="KW-1133">Transmembrane helix</keyword>
<feature type="transmembrane region" description="Helical" evidence="18">
    <location>
        <begin position="517"/>
        <end position="542"/>
    </location>
</feature>
<evidence type="ECO:0000256" key="4">
    <source>
        <dbReference type="ARBA" id="ARBA00022448"/>
    </source>
</evidence>
<keyword evidence="4" id="KW-0813">Transport</keyword>
<protein>
    <recommendedName>
        <fullName evidence="16">ATP-binding cassette sub-family G member 8</fullName>
    </recommendedName>
    <alternativeName>
        <fullName evidence="17">Sterolin-2</fullName>
    </alternativeName>
</protein>
<feature type="transmembrane region" description="Helical" evidence="18">
    <location>
        <begin position="366"/>
        <end position="390"/>
    </location>
</feature>
<evidence type="ECO:0000256" key="8">
    <source>
        <dbReference type="ARBA" id="ARBA00022741"/>
    </source>
</evidence>
<keyword evidence="7" id="KW-0479">Metal-binding</keyword>
<dbReference type="Ensembl" id="ENSCVAT00000017669.1">
    <property type="protein sequence ID" value="ENSCVAP00000010838.1"/>
    <property type="gene ID" value="ENSCVAG00000013404.1"/>
</dbReference>
<dbReference type="Pfam" id="PF00005">
    <property type="entry name" value="ABC_tran"/>
    <property type="match status" value="1"/>
</dbReference>
<dbReference type="CDD" id="cd03234">
    <property type="entry name" value="ABCG_White"/>
    <property type="match status" value="1"/>
</dbReference>
<evidence type="ECO:0000313" key="20">
    <source>
        <dbReference type="Ensembl" id="ENSCVAP00000010838.1"/>
    </source>
</evidence>
<organism evidence="20 21">
    <name type="scientific">Cyprinodon variegatus</name>
    <name type="common">Sheepshead minnow</name>
    <dbReference type="NCBI Taxonomy" id="28743"/>
    <lineage>
        <taxon>Eukaryota</taxon>
        <taxon>Metazoa</taxon>
        <taxon>Chordata</taxon>
        <taxon>Craniata</taxon>
        <taxon>Vertebrata</taxon>
        <taxon>Euteleostomi</taxon>
        <taxon>Actinopterygii</taxon>
        <taxon>Neopterygii</taxon>
        <taxon>Teleostei</taxon>
        <taxon>Neoteleostei</taxon>
        <taxon>Acanthomorphata</taxon>
        <taxon>Ovalentaria</taxon>
        <taxon>Atherinomorphae</taxon>
        <taxon>Cyprinodontiformes</taxon>
        <taxon>Cyprinodontidae</taxon>
        <taxon>Cyprinodon</taxon>
    </lineage>
</organism>
<evidence type="ECO:0000256" key="14">
    <source>
        <dbReference type="ARBA" id="ARBA00023136"/>
    </source>
</evidence>
<dbReference type="InterPro" id="IPR027417">
    <property type="entry name" value="P-loop_NTPase"/>
</dbReference>
<evidence type="ECO:0000256" key="9">
    <source>
        <dbReference type="ARBA" id="ARBA00022840"/>
    </source>
</evidence>
<dbReference type="Pfam" id="PF01061">
    <property type="entry name" value="ABC2_membrane"/>
    <property type="match status" value="1"/>
</dbReference>
<dbReference type="GO" id="GO:0120020">
    <property type="term" value="F:cholesterol transfer activity"/>
    <property type="evidence" value="ECO:0007669"/>
    <property type="project" value="TreeGrafter"/>
</dbReference>
<feature type="domain" description="ABC transporter" evidence="19">
    <location>
        <begin position="33"/>
        <end position="296"/>
    </location>
</feature>
<dbReference type="GO" id="GO:0046872">
    <property type="term" value="F:metal ion binding"/>
    <property type="evidence" value="ECO:0007669"/>
    <property type="project" value="UniProtKB-KW"/>
</dbReference>
<keyword evidence="15" id="KW-0325">Glycoprotein</keyword>
<evidence type="ECO:0000256" key="16">
    <source>
        <dbReference type="ARBA" id="ARBA00073175"/>
    </source>
</evidence>
<keyword evidence="6 18" id="KW-0812">Transmembrane</keyword>
<feature type="transmembrane region" description="Helical" evidence="18">
    <location>
        <begin position="402"/>
        <end position="421"/>
    </location>
</feature>
<dbReference type="PROSITE" id="PS50893">
    <property type="entry name" value="ABC_TRANSPORTER_2"/>
    <property type="match status" value="1"/>
</dbReference>
<keyword evidence="13" id="KW-0445">Lipid transport</keyword>
<evidence type="ECO:0000256" key="13">
    <source>
        <dbReference type="ARBA" id="ARBA00023055"/>
    </source>
</evidence>
<dbReference type="PANTHER" id="PTHR48041:SF71">
    <property type="entry name" value="ATP-BINDING CASSETTE SUB-FAMILY G MEMBER 8"/>
    <property type="match status" value="1"/>
</dbReference>
<evidence type="ECO:0000256" key="7">
    <source>
        <dbReference type="ARBA" id="ARBA00022723"/>
    </source>
</evidence>
<evidence type="ECO:0000313" key="21">
    <source>
        <dbReference type="Proteomes" id="UP000265020"/>
    </source>
</evidence>
<dbReference type="InterPro" id="IPR013525">
    <property type="entry name" value="ABC2_TM"/>
</dbReference>
<reference evidence="20" key="2">
    <citation type="submission" date="2025-09" db="UniProtKB">
        <authorList>
            <consortium name="Ensembl"/>
        </authorList>
    </citation>
    <scope>IDENTIFICATION</scope>
</reference>
<dbReference type="InterPro" id="IPR050352">
    <property type="entry name" value="ABCG_transporters"/>
</dbReference>
<feature type="transmembrane region" description="Helical" evidence="18">
    <location>
        <begin position="457"/>
        <end position="474"/>
    </location>
</feature>